<proteinExistence type="predicted"/>
<evidence type="ECO:0008006" key="2">
    <source>
        <dbReference type="Google" id="ProtNLM"/>
    </source>
</evidence>
<name>A0A3P5ZMW2_BRACM</name>
<reference evidence="1" key="1">
    <citation type="submission" date="2018-11" db="EMBL/GenBank/DDBJ databases">
        <authorList>
            <consortium name="Genoscope - CEA"/>
            <person name="William W."/>
        </authorList>
    </citation>
    <scope>NUCLEOTIDE SEQUENCE</scope>
</reference>
<accession>A0A3P5ZMW2</accession>
<sequence length="71" mass="7883">MMKVAPRLQLLVMIQDLSVSTPPFDGFWLHIVDLDPSSVTTGGWLEDTSLVETYNISDKDTMLNELTVLGS</sequence>
<dbReference type="AlphaFoldDB" id="A0A3P5ZMW2"/>
<organism evidence="1">
    <name type="scientific">Brassica campestris</name>
    <name type="common">Field mustard</name>
    <dbReference type="NCBI Taxonomy" id="3711"/>
    <lineage>
        <taxon>Eukaryota</taxon>
        <taxon>Viridiplantae</taxon>
        <taxon>Streptophyta</taxon>
        <taxon>Embryophyta</taxon>
        <taxon>Tracheophyta</taxon>
        <taxon>Spermatophyta</taxon>
        <taxon>Magnoliopsida</taxon>
        <taxon>eudicotyledons</taxon>
        <taxon>Gunneridae</taxon>
        <taxon>Pentapetalae</taxon>
        <taxon>rosids</taxon>
        <taxon>malvids</taxon>
        <taxon>Brassicales</taxon>
        <taxon>Brassicaceae</taxon>
        <taxon>Brassiceae</taxon>
        <taxon>Brassica</taxon>
    </lineage>
</organism>
<dbReference type="EMBL" id="LR031571">
    <property type="protein sequence ID" value="VDC77765.1"/>
    <property type="molecule type" value="Genomic_DNA"/>
</dbReference>
<gene>
    <name evidence="1" type="ORF">BRAA01T04267Z</name>
</gene>
<protein>
    <recommendedName>
        <fullName evidence="2">Ubiquitin-like domain-containing protein</fullName>
    </recommendedName>
</protein>
<evidence type="ECO:0000313" key="1">
    <source>
        <dbReference type="EMBL" id="VDC77765.1"/>
    </source>
</evidence>